<evidence type="ECO:0000313" key="2">
    <source>
        <dbReference type="EMBL" id="KAA6386965.1"/>
    </source>
</evidence>
<evidence type="ECO:0000313" key="3">
    <source>
        <dbReference type="Proteomes" id="UP000324800"/>
    </source>
</evidence>
<name>A0A5J4VWK5_9EUKA</name>
<dbReference type="SMART" id="SM00213">
    <property type="entry name" value="UBQ"/>
    <property type="match status" value="2"/>
</dbReference>
<comment type="caution">
    <text evidence="2">The sequence shown here is derived from an EMBL/GenBank/DDBJ whole genome shotgun (WGS) entry which is preliminary data.</text>
</comment>
<dbReference type="AlphaFoldDB" id="A0A5J4VWK5"/>
<evidence type="ECO:0000259" key="1">
    <source>
        <dbReference type="PROSITE" id="PS50053"/>
    </source>
</evidence>
<dbReference type="OrthoDB" id="267397at2759"/>
<gene>
    <name evidence="2" type="ORF">EZS28_017511</name>
</gene>
<dbReference type="EMBL" id="SNRW01004575">
    <property type="protein sequence ID" value="KAA6386965.1"/>
    <property type="molecule type" value="Genomic_DNA"/>
</dbReference>
<dbReference type="SUPFAM" id="SSF54236">
    <property type="entry name" value="Ubiquitin-like"/>
    <property type="match status" value="2"/>
</dbReference>
<dbReference type="InterPro" id="IPR000626">
    <property type="entry name" value="Ubiquitin-like_dom"/>
</dbReference>
<dbReference type="InterPro" id="IPR029071">
    <property type="entry name" value="Ubiquitin-like_domsf"/>
</dbReference>
<sequence>MNDVAQCILSYLGAGMAKLSFVAEFGKAEEFVVNQKGIIKGCSLVHAETITGFFSSRLSCSIQESIYKDCVIVWLNKAQNKYIEVSFTSQYSIQELKWNISQKSQILPEKQKLVFNMKVLQNKQKVEECGIYEGCELYLQIESRTLNIDMPNETVRLIGQNNEKISDICERACMKAQIESDGLFIHNGGFQLDENKLLSEYGDDQLDSLTIQAPTMFVELQTPEVKIKILINEEDSVFQLKDQIYKLIGVVPGCQIIKHKDENGDIVDLQNEMTLEENMVSRGDILTLNYITVDLRVIFNEVAYVLTGVDSSLTLNQLKKMILLKADSSDYGNNLELIEGLAAPNSWHYFGNDDQDHLYSLNIRDQMCLSLIDKSLDLTFKLQVRTPSQNLIVLSVNRQMES</sequence>
<proteinExistence type="predicted"/>
<reference evidence="2 3" key="1">
    <citation type="submission" date="2019-03" db="EMBL/GenBank/DDBJ databases">
        <title>Single cell metagenomics reveals metabolic interactions within the superorganism composed of flagellate Streblomastix strix and complex community of Bacteroidetes bacteria on its surface.</title>
        <authorList>
            <person name="Treitli S.C."/>
            <person name="Kolisko M."/>
            <person name="Husnik F."/>
            <person name="Keeling P."/>
            <person name="Hampl V."/>
        </authorList>
    </citation>
    <scope>NUCLEOTIDE SEQUENCE [LARGE SCALE GENOMIC DNA]</scope>
    <source>
        <strain evidence="2">ST1C</strain>
    </source>
</reference>
<protein>
    <recommendedName>
        <fullName evidence="1">Ubiquitin-like domain-containing protein</fullName>
    </recommendedName>
</protein>
<accession>A0A5J4VWK5</accession>
<feature type="domain" description="Ubiquitin-like" evidence="1">
    <location>
        <begin position="71"/>
        <end position="144"/>
    </location>
</feature>
<dbReference type="PROSITE" id="PS50053">
    <property type="entry name" value="UBIQUITIN_2"/>
    <property type="match status" value="1"/>
</dbReference>
<dbReference type="Proteomes" id="UP000324800">
    <property type="component" value="Unassembled WGS sequence"/>
</dbReference>
<dbReference type="Gene3D" id="3.10.20.90">
    <property type="entry name" value="Phosphatidylinositol 3-kinase Catalytic Subunit, Chain A, domain 1"/>
    <property type="match status" value="1"/>
</dbReference>
<organism evidence="2 3">
    <name type="scientific">Streblomastix strix</name>
    <dbReference type="NCBI Taxonomy" id="222440"/>
    <lineage>
        <taxon>Eukaryota</taxon>
        <taxon>Metamonada</taxon>
        <taxon>Preaxostyla</taxon>
        <taxon>Oxymonadida</taxon>
        <taxon>Streblomastigidae</taxon>
        <taxon>Streblomastix</taxon>
    </lineage>
</organism>
<dbReference type="Pfam" id="PF00240">
    <property type="entry name" value="ubiquitin"/>
    <property type="match status" value="1"/>
</dbReference>
<dbReference type="CDD" id="cd17039">
    <property type="entry name" value="Ubl_ubiquitin_like"/>
    <property type="match status" value="2"/>
</dbReference>